<evidence type="ECO:0000313" key="3">
    <source>
        <dbReference type="Proteomes" id="UP000326396"/>
    </source>
</evidence>
<protein>
    <submittedName>
        <fullName evidence="2">Uncharacterized protein</fullName>
    </submittedName>
</protein>
<sequence>MVIPPLGIASGPQPKQHQWLCHRVQQLLLTNSVFHDTEDDAGTSHQTSEPIPDHTSDPTFEPASKPIPEPTREPTPEPNRKVKAGWVRSGRSTILSCFSYFQSVHKLERSMDDVTRTSACSFTGLLKPSIGIDGLYRYKTPYLPSNKYWSYHAYPI</sequence>
<dbReference type="EMBL" id="SZYD01000007">
    <property type="protein sequence ID" value="KAD5802692.1"/>
    <property type="molecule type" value="Genomic_DNA"/>
</dbReference>
<reference evidence="2 3" key="1">
    <citation type="submission" date="2019-05" db="EMBL/GenBank/DDBJ databases">
        <title>Mikania micrantha, genome provides insights into the molecular mechanism of rapid growth.</title>
        <authorList>
            <person name="Liu B."/>
        </authorList>
    </citation>
    <scope>NUCLEOTIDE SEQUENCE [LARGE SCALE GENOMIC DNA]</scope>
    <source>
        <strain evidence="2">NLD-2019</strain>
        <tissue evidence="2">Leaf</tissue>
    </source>
</reference>
<feature type="region of interest" description="Disordered" evidence="1">
    <location>
        <begin position="37"/>
        <end position="82"/>
    </location>
</feature>
<gene>
    <name evidence="2" type="ORF">E3N88_14052</name>
</gene>
<dbReference type="AlphaFoldDB" id="A0A5N6P0P9"/>
<evidence type="ECO:0000313" key="2">
    <source>
        <dbReference type="EMBL" id="KAD5802692.1"/>
    </source>
</evidence>
<keyword evidence="3" id="KW-1185">Reference proteome</keyword>
<proteinExistence type="predicted"/>
<name>A0A5N6P0P9_9ASTR</name>
<feature type="compositionally biased region" description="Basic and acidic residues" evidence="1">
    <location>
        <begin position="70"/>
        <end position="80"/>
    </location>
</feature>
<dbReference type="Proteomes" id="UP000326396">
    <property type="component" value="Linkage Group LG15"/>
</dbReference>
<accession>A0A5N6P0P9</accession>
<organism evidence="2 3">
    <name type="scientific">Mikania micrantha</name>
    <name type="common">bitter vine</name>
    <dbReference type="NCBI Taxonomy" id="192012"/>
    <lineage>
        <taxon>Eukaryota</taxon>
        <taxon>Viridiplantae</taxon>
        <taxon>Streptophyta</taxon>
        <taxon>Embryophyta</taxon>
        <taxon>Tracheophyta</taxon>
        <taxon>Spermatophyta</taxon>
        <taxon>Magnoliopsida</taxon>
        <taxon>eudicotyledons</taxon>
        <taxon>Gunneridae</taxon>
        <taxon>Pentapetalae</taxon>
        <taxon>asterids</taxon>
        <taxon>campanulids</taxon>
        <taxon>Asterales</taxon>
        <taxon>Asteraceae</taxon>
        <taxon>Asteroideae</taxon>
        <taxon>Heliantheae alliance</taxon>
        <taxon>Eupatorieae</taxon>
        <taxon>Mikania</taxon>
    </lineage>
</organism>
<evidence type="ECO:0000256" key="1">
    <source>
        <dbReference type="SAM" id="MobiDB-lite"/>
    </source>
</evidence>
<comment type="caution">
    <text evidence="2">The sequence shown here is derived from an EMBL/GenBank/DDBJ whole genome shotgun (WGS) entry which is preliminary data.</text>
</comment>